<feature type="region of interest" description="Disordered" evidence="1">
    <location>
        <begin position="36"/>
        <end position="64"/>
    </location>
</feature>
<feature type="region of interest" description="Disordered" evidence="1">
    <location>
        <begin position="81"/>
        <end position="104"/>
    </location>
</feature>
<feature type="domain" description="Reverse transcriptase zinc-binding" evidence="2">
    <location>
        <begin position="266"/>
        <end position="335"/>
    </location>
</feature>
<dbReference type="SUPFAM" id="SSF53098">
    <property type="entry name" value="Ribonuclease H-like"/>
    <property type="match status" value="1"/>
</dbReference>
<reference evidence="3" key="1">
    <citation type="submission" date="2019-09" db="EMBL/GenBank/DDBJ databases">
        <title>Draft genome information of white flower Hibiscus syriacus.</title>
        <authorList>
            <person name="Kim Y.-M."/>
        </authorList>
    </citation>
    <scope>NUCLEOTIDE SEQUENCE [LARGE SCALE GENOMIC DNA]</scope>
    <source>
        <strain evidence="3">YM2019G1</strain>
    </source>
</reference>
<protein>
    <submittedName>
        <fullName evidence="3">Formyl transferase</fullName>
    </submittedName>
</protein>
<gene>
    <name evidence="3" type="ORF">F3Y22_tig00112127pilonHSYRG00093</name>
</gene>
<dbReference type="EMBL" id="VEPZ02001508">
    <property type="protein sequence ID" value="KAE8670540.1"/>
    <property type="molecule type" value="Genomic_DNA"/>
</dbReference>
<keyword evidence="4" id="KW-1185">Reference proteome</keyword>
<feature type="compositionally biased region" description="Low complexity" evidence="1">
    <location>
        <begin position="37"/>
        <end position="64"/>
    </location>
</feature>
<keyword evidence="3" id="KW-0808">Transferase</keyword>
<feature type="compositionally biased region" description="Low complexity" evidence="1">
    <location>
        <begin position="81"/>
        <end position="91"/>
    </location>
</feature>
<evidence type="ECO:0000313" key="4">
    <source>
        <dbReference type="Proteomes" id="UP000436088"/>
    </source>
</evidence>
<dbReference type="PANTHER" id="PTHR34572:SF1">
    <property type="entry name" value="GOLGIN FAMILY A PROTEIN"/>
    <property type="match status" value="1"/>
</dbReference>
<dbReference type="GO" id="GO:0016740">
    <property type="term" value="F:transferase activity"/>
    <property type="evidence" value="ECO:0007669"/>
    <property type="project" value="UniProtKB-KW"/>
</dbReference>
<dbReference type="InterPro" id="IPR044730">
    <property type="entry name" value="RNase_H-like_dom_plant"/>
</dbReference>
<dbReference type="InterPro" id="IPR026960">
    <property type="entry name" value="RVT-Znf"/>
</dbReference>
<dbReference type="InterPro" id="IPR012337">
    <property type="entry name" value="RNaseH-like_sf"/>
</dbReference>
<evidence type="ECO:0000313" key="3">
    <source>
        <dbReference type="EMBL" id="KAE8670540.1"/>
    </source>
</evidence>
<dbReference type="CDD" id="cd06222">
    <property type="entry name" value="RNase_H_like"/>
    <property type="match status" value="1"/>
</dbReference>
<proteinExistence type="predicted"/>
<sequence length="508" mass="56863">MEGVGARFGRSSTRYGPATVLTGPVRKWKKKWVHVFPSNTGSSNNNNPSQNNNNNHHSTNGISNGNNGSHLVLFKWTPLSQSQNNNSSPNDSSKDDDVASPEEPPRRKFKDILVFSSLGVHQSGFWFDNAPCFFKGTMSWLAVKCFNIVVLEEQNMEAAETLMMKLNRVRMTLVLQSQLPGMMASWLWRAIVENYTKEDRFGMCYQSHIKWRPLARQYPFEVSISQNFLSLSKDGKIEEYGNVNSACWVWNIRMRRNLADWELNQWMLLSNEGDWHCGLSYVWKGPVPPRVETLLWQVALQKVAVKLKMIKRGVIAVENVLCPLCKSCLETVSRLPVLSCVISWAKFPISRLSLDPLICDPLLVNSSPLWRQPAAPSVSWSHPPPGYYKVNVDGAVNLDWEKGGIGRLVRDSCGQTLGSSIPVSPVPSVFAELKAVKEGIIIGTSSSGCRFGQLILDYDCSNVVMWIKDPSGCPAPYVSLAKEIGSIIRRDDITIKVISRCPIGKPMT</sequence>
<name>A0A6A2XL71_HIBSY</name>
<dbReference type="Proteomes" id="UP000436088">
    <property type="component" value="Unassembled WGS sequence"/>
</dbReference>
<comment type="caution">
    <text evidence="3">The sequence shown here is derived from an EMBL/GenBank/DDBJ whole genome shotgun (WGS) entry which is preliminary data.</text>
</comment>
<organism evidence="3 4">
    <name type="scientific">Hibiscus syriacus</name>
    <name type="common">Rose of Sharon</name>
    <dbReference type="NCBI Taxonomy" id="106335"/>
    <lineage>
        <taxon>Eukaryota</taxon>
        <taxon>Viridiplantae</taxon>
        <taxon>Streptophyta</taxon>
        <taxon>Embryophyta</taxon>
        <taxon>Tracheophyta</taxon>
        <taxon>Spermatophyta</taxon>
        <taxon>Magnoliopsida</taxon>
        <taxon>eudicotyledons</taxon>
        <taxon>Gunneridae</taxon>
        <taxon>Pentapetalae</taxon>
        <taxon>rosids</taxon>
        <taxon>malvids</taxon>
        <taxon>Malvales</taxon>
        <taxon>Malvaceae</taxon>
        <taxon>Malvoideae</taxon>
        <taxon>Hibiscus</taxon>
    </lineage>
</organism>
<accession>A0A6A2XL71</accession>
<evidence type="ECO:0000259" key="2">
    <source>
        <dbReference type="Pfam" id="PF13966"/>
    </source>
</evidence>
<dbReference type="AlphaFoldDB" id="A0A6A2XL71"/>
<dbReference type="Pfam" id="PF13966">
    <property type="entry name" value="zf-RVT"/>
    <property type="match status" value="1"/>
</dbReference>
<dbReference type="PANTHER" id="PTHR34572">
    <property type="entry name" value="GOLGIN FAMILY A PROTEIN"/>
    <property type="match status" value="1"/>
</dbReference>
<evidence type="ECO:0000256" key="1">
    <source>
        <dbReference type="SAM" id="MobiDB-lite"/>
    </source>
</evidence>